<protein>
    <submittedName>
        <fullName evidence="9">LPXTG cell wall anchor domain-containing protein</fullName>
    </submittedName>
</protein>
<dbReference type="GeneID" id="83608301"/>
<dbReference type="EMBL" id="JARBHI010000031">
    <property type="protein sequence ID" value="MDE1657217.1"/>
    <property type="molecule type" value="Genomic_DNA"/>
</dbReference>
<keyword evidence="3 7" id="KW-0732">Signal</keyword>
<reference evidence="9 10" key="1">
    <citation type="submission" date="2023-02" db="EMBL/GenBank/DDBJ databases">
        <title>Defining the Infant Male Urobiome and Moving Towards Mechanisms in Urobiome Research.</title>
        <authorList>
            <person name="Reasoner S."/>
            <person name="Flores V."/>
            <person name="Van Horn G."/>
            <person name="Morales G."/>
            <person name="Peard L."/>
            <person name="Abelson B."/>
            <person name="Manuel C."/>
            <person name="Lee J."/>
            <person name="Baker B."/>
            <person name="Williams T."/>
            <person name="Schmitz J."/>
            <person name="Clayton D."/>
            <person name="Hadjifrangiskou M."/>
        </authorList>
    </citation>
    <scope>NUCLEOTIDE SEQUENCE [LARGE SCALE GENOMIC DNA]</scope>
    <source>
        <strain evidence="9 10">AS1053</strain>
    </source>
</reference>
<evidence type="ECO:0000256" key="3">
    <source>
        <dbReference type="ARBA" id="ARBA00022729"/>
    </source>
</evidence>
<evidence type="ECO:0000256" key="6">
    <source>
        <dbReference type="SAM" id="Phobius"/>
    </source>
</evidence>
<sequence length="358" mass="37912">MKKILQRIATTLVVAGGLCGFGIGAAHAVGADIETEQGSGYVEKSSKISISSQCVAGTPQISVTETELKFHFSLLVKVKITGELKRPHFAAPFLKVRVNNSYNCRWVPANPTIEHFTFKDEEGNPKVTLGSTQRFDCSSELDITRASQLDDSLVSVEVLGRETRSGSWELIAQVAPHLTSRMPEYQVTLAGKPLLEKPVTSGDANMTIPVPDAKAGQTVSVIATGPSGSDVVSNLTLVESDLCPPQPHNDDPKPEPSPGEEEEEGEPEDPEPSPTLSVTETPRTSPTPESSGRPTSEPSPTPSATPTLTVTPTPHASGMPARELPATGAAHGSQTAFLAALLVLLGMGGVLGARRRWR</sequence>
<comment type="caution">
    <text evidence="9">The sequence shown here is derived from an EMBL/GenBank/DDBJ whole genome shotgun (WGS) entry which is preliminary data.</text>
</comment>
<feature type="compositionally biased region" description="Low complexity" evidence="5">
    <location>
        <begin position="304"/>
        <end position="314"/>
    </location>
</feature>
<proteinExistence type="predicted"/>
<evidence type="ECO:0000256" key="1">
    <source>
        <dbReference type="ARBA" id="ARBA00022512"/>
    </source>
</evidence>
<keyword evidence="10" id="KW-1185">Reference proteome</keyword>
<feature type="compositionally biased region" description="Acidic residues" evidence="5">
    <location>
        <begin position="258"/>
        <end position="271"/>
    </location>
</feature>
<evidence type="ECO:0000313" key="10">
    <source>
        <dbReference type="Proteomes" id="UP001219297"/>
    </source>
</evidence>
<dbReference type="RefSeq" id="WP_274732732.1">
    <property type="nucleotide sequence ID" value="NZ_CAMXYX010000013.1"/>
</dbReference>
<dbReference type="NCBIfam" id="TIGR01167">
    <property type="entry name" value="LPXTG_anchor"/>
    <property type="match status" value="1"/>
</dbReference>
<dbReference type="Pfam" id="PF00746">
    <property type="entry name" value="Gram_pos_anchor"/>
    <property type="match status" value="1"/>
</dbReference>
<evidence type="ECO:0000256" key="2">
    <source>
        <dbReference type="ARBA" id="ARBA00022525"/>
    </source>
</evidence>
<evidence type="ECO:0000259" key="8">
    <source>
        <dbReference type="PROSITE" id="PS50847"/>
    </source>
</evidence>
<dbReference type="InterPro" id="IPR019931">
    <property type="entry name" value="LPXTG_anchor"/>
</dbReference>
<feature type="region of interest" description="Disordered" evidence="5">
    <location>
        <begin position="240"/>
        <end position="328"/>
    </location>
</feature>
<keyword evidence="1" id="KW-0134">Cell wall</keyword>
<evidence type="ECO:0000313" key="9">
    <source>
        <dbReference type="EMBL" id="MDE1657217.1"/>
    </source>
</evidence>
<feature type="transmembrane region" description="Helical" evidence="6">
    <location>
        <begin position="335"/>
        <end position="353"/>
    </location>
</feature>
<keyword evidence="6" id="KW-1133">Transmembrane helix</keyword>
<dbReference type="Proteomes" id="UP001219297">
    <property type="component" value="Unassembled WGS sequence"/>
</dbReference>
<evidence type="ECO:0000256" key="5">
    <source>
        <dbReference type="SAM" id="MobiDB-lite"/>
    </source>
</evidence>
<organism evidence="9 10">
    <name type="scientific">Actinotignum sanguinis</name>
    <dbReference type="NCBI Taxonomy" id="1445614"/>
    <lineage>
        <taxon>Bacteria</taxon>
        <taxon>Bacillati</taxon>
        <taxon>Actinomycetota</taxon>
        <taxon>Actinomycetes</taxon>
        <taxon>Actinomycetales</taxon>
        <taxon>Actinomycetaceae</taxon>
        <taxon>Actinotignum</taxon>
    </lineage>
</organism>
<accession>A0ABT5V8C5</accession>
<keyword evidence="4" id="KW-0572">Peptidoglycan-anchor</keyword>
<keyword evidence="6" id="KW-0472">Membrane</keyword>
<keyword evidence="2" id="KW-0964">Secreted</keyword>
<feature type="chain" id="PRO_5047020011" evidence="7">
    <location>
        <begin position="29"/>
        <end position="358"/>
    </location>
</feature>
<evidence type="ECO:0000256" key="7">
    <source>
        <dbReference type="SAM" id="SignalP"/>
    </source>
</evidence>
<feature type="signal peptide" evidence="7">
    <location>
        <begin position="1"/>
        <end position="28"/>
    </location>
</feature>
<keyword evidence="6" id="KW-0812">Transmembrane</keyword>
<dbReference type="PROSITE" id="PS50847">
    <property type="entry name" value="GRAM_POS_ANCHORING"/>
    <property type="match status" value="1"/>
</dbReference>
<name>A0ABT5V8C5_9ACTO</name>
<gene>
    <name evidence="9" type="ORF">PWJ81_09090</name>
</gene>
<evidence type="ECO:0000256" key="4">
    <source>
        <dbReference type="ARBA" id="ARBA00023088"/>
    </source>
</evidence>
<feature type="compositionally biased region" description="Low complexity" evidence="5">
    <location>
        <begin position="277"/>
        <end position="296"/>
    </location>
</feature>
<feature type="domain" description="Gram-positive cocci surface proteins LPxTG" evidence="8">
    <location>
        <begin position="324"/>
        <end position="358"/>
    </location>
</feature>